<name>A0ABU6RKI9_9FABA</name>
<organism evidence="1 2">
    <name type="scientific">Stylosanthes scabra</name>
    <dbReference type="NCBI Taxonomy" id="79078"/>
    <lineage>
        <taxon>Eukaryota</taxon>
        <taxon>Viridiplantae</taxon>
        <taxon>Streptophyta</taxon>
        <taxon>Embryophyta</taxon>
        <taxon>Tracheophyta</taxon>
        <taxon>Spermatophyta</taxon>
        <taxon>Magnoliopsida</taxon>
        <taxon>eudicotyledons</taxon>
        <taxon>Gunneridae</taxon>
        <taxon>Pentapetalae</taxon>
        <taxon>rosids</taxon>
        <taxon>fabids</taxon>
        <taxon>Fabales</taxon>
        <taxon>Fabaceae</taxon>
        <taxon>Papilionoideae</taxon>
        <taxon>50 kb inversion clade</taxon>
        <taxon>dalbergioids sensu lato</taxon>
        <taxon>Dalbergieae</taxon>
        <taxon>Pterocarpus clade</taxon>
        <taxon>Stylosanthes</taxon>
    </lineage>
</organism>
<evidence type="ECO:0000313" key="1">
    <source>
        <dbReference type="EMBL" id="MED6124474.1"/>
    </source>
</evidence>
<sequence length="77" mass="8566">MQLFSGILSTIQATTLAAEAADSIFPPYRVREWVNYWVQVGFAIHPNPSFKPPISAHISIPISLLFPPPSIQHHTTL</sequence>
<keyword evidence="2" id="KW-1185">Reference proteome</keyword>
<protein>
    <submittedName>
        <fullName evidence="1">Uncharacterized protein</fullName>
    </submittedName>
</protein>
<evidence type="ECO:0000313" key="2">
    <source>
        <dbReference type="Proteomes" id="UP001341840"/>
    </source>
</evidence>
<dbReference type="EMBL" id="JASCZI010030715">
    <property type="protein sequence ID" value="MED6124474.1"/>
    <property type="molecule type" value="Genomic_DNA"/>
</dbReference>
<dbReference type="Proteomes" id="UP001341840">
    <property type="component" value="Unassembled WGS sequence"/>
</dbReference>
<reference evidence="1 2" key="1">
    <citation type="journal article" date="2023" name="Plants (Basel)">
        <title>Bridging the Gap: Combining Genomics and Transcriptomics Approaches to Understand Stylosanthes scabra, an Orphan Legume from the Brazilian Caatinga.</title>
        <authorList>
            <person name="Ferreira-Neto J.R.C."/>
            <person name="da Silva M.D."/>
            <person name="Binneck E."/>
            <person name="de Melo N.F."/>
            <person name="da Silva R.H."/>
            <person name="de Melo A.L.T.M."/>
            <person name="Pandolfi V."/>
            <person name="Bustamante F.O."/>
            <person name="Brasileiro-Vidal A.C."/>
            <person name="Benko-Iseppon A.M."/>
        </authorList>
    </citation>
    <scope>NUCLEOTIDE SEQUENCE [LARGE SCALE GENOMIC DNA]</scope>
    <source>
        <tissue evidence="1">Leaves</tissue>
    </source>
</reference>
<proteinExistence type="predicted"/>
<accession>A0ABU6RKI9</accession>
<comment type="caution">
    <text evidence="1">The sequence shown here is derived from an EMBL/GenBank/DDBJ whole genome shotgun (WGS) entry which is preliminary data.</text>
</comment>
<gene>
    <name evidence="1" type="ORF">PIB30_059221</name>
</gene>